<keyword evidence="2" id="KW-1185">Reference proteome</keyword>
<dbReference type="HOGENOM" id="CLU_117542_0_0_9"/>
<evidence type="ECO:0000313" key="2">
    <source>
        <dbReference type="Proteomes" id="UP000029585"/>
    </source>
</evidence>
<dbReference type="InterPro" id="IPR013324">
    <property type="entry name" value="RNA_pol_sigma_r3/r4-like"/>
</dbReference>
<protein>
    <submittedName>
        <fullName evidence="1">Uncharacterized protein</fullName>
    </submittedName>
</protein>
<evidence type="ECO:0000313" key="1">
    <source>
        <dbReference type="EMBL" id="KGF55488.1"/>
    </source>
</evidence>
<organism evidence="1 2">
    <name type="scientific">Flavonifractor plautii 1_3_50AFAA</name>
    <dbReference type="NCBI Taxonomy" id="742738"/>
    <lineage>
        <taxon>Bacteria</taxon>
        <taxon>Bacillati</taxon>
        <taxon>Bacillota</taxon>
        <taxon>Clostridia</taxon>
        <taxon>Eubacteriales</taxon>
        <taxon>Oscillospiraceae</taxon>
        <taxon>Flavonifractor</taxon>
    </lineage>
</organism>
<dbReference type="AlphaFoldDB" id="A0A096B7U1"/>
<reference evidence="1 2" key="1">
    <citation type="submission" date="2011-08" db="EMBL/GenBank/DDBJ databases">
        <title>The Genome Sequence of Clostridium orbiscindens 1_3_50AFAA.</title>
        <authorList>
            <consortium name="The Broad Institute Genome Sequencing Platform"/>
            <person name="Earl A."/>
            <person name="Ward D."/>
            <person name="Feldgarden M."/>
            <person name="Gevers D."/>
            <person name="Daigneault M."/>
            <person name="Strauss J."/>
            <person name="Allen-Vercoe E."/>
            <person name="Young S.K."/>
            <person name="Zeng Q."/>
            <person name="Gargeya S."/>
            <person name="Fitzgerald M."/>
            <person name="Haas B."/>
            <person name="Abouelleil A."/>
            <person name="Alvarado L."/>
            <person name="Arachchi H.M."/>
            <person name="Berlin A."/>
            <person name="Brown A."/>
            <person name="Chapman S.B."/>
            <person name="Chen Z."/>
            <person name="Dunbar C."/>
            <person name="Freedman E."/>
            <person name="Gearin G."/>
            <person name="Gellesch M."/>
            <person name="Goldberg J."/>
            <person name="Griggs A."/>
            <person name="Gujja S."/>
            <person name="Heiman D."/>
            <person name="Howarth C."/>
            <person name="Larson L."/>
            <person name="Lui A."/>
            <person name="MacDonald P.J.P."/>
            <person name="Montmayeur A."/>
            <person name="Murphy C."/>
            <person name="Neiman D."/>
            <person name="Pearson M."/>
            <person name="Priest M."/>
            <person name="Roberts A."/>
            <person name="Saif S."/>
            <person name="Shea T."/>
            <person name="Shenoy N."/>
            <person name="Sisk P."/>
            <person name="Stolte C."/>
            <person name="Sykes S."/>
            <person name="Wortman J."/>
            <person name="Nusbaum C."/>
            <person name="Birren B."/>
        </authorList>
    </citation>
    <scope>NUCLEOTIDE SEQUENCE [LARGE SCALE GENOMIC DNA]</scope>
    <source>
        <strain evidence="1 2">1_3_50AFAA</strain>
    </source>
</reference>
<name>A0A096B7U1_FLAPL</name>
<dbReference type="EMBL" id="ADLO01000056">
    <property type="protein sequence ID" value="KGF55488.1"/>
    <property type="molecule type" value="Genomic_DNA"/>
</dbReference>
<accession>A0A096B7U1</accession>
<dbReference type="Proteomes" id="UP000029585">
    <property type="component" value="Unassembled WGS sequence"/>
</dbReference>
<dbReference type="SUPFAM" id="SSF88659">
    <property type="entry name" value="Sigma3 and sigma4 domains of RNA polymerase sigma factors"/>
    <property type="match status" value="1"/>
</dbReference>
<dbReference type="InterPro" id="IPR036388">
    <property type="entry name" value="WH-like_DNA-bd_sf"/>
</dbReference>
<dbReference type="RefSeq" id="WP_044940778.1">
    <property type="nucleotide sequence ID" value="NZ_KN174163.1"/>
</dbReference>
<gene>
    <name evidence="1" type="ORF">HMPREF9460_01801</name>
</gene>
<proteinExistence type="predicted"/>
<comment type="caution">
    <text evidence="1">The sequence shown here is derived from an EMBL/GenBank/DDBJ whole genome shotgun (WGS) entry which is preliminary data.</text>
</comment>
<dbReference type="Gene3D" id="1.10.10.10">
    <property type="entry name" value="Winged helix-like DNA-binding domain superfamily/Winged helix DNA-binding domain"/>
    <property type="match status" value="1"/>
</dbReference>
<dbReference type="PATRIC" id="fig|742738.3.peg.1851"/>
<dbReference type="eggNOG" id="COG1595">
    <property type="taxonomic scope" value="Bacteria"/>
</dbReference>
<sequence>MTTINLKDFYYWYIVDELVEVPDEVAEALMASRRDEASYQRRLTRNKAFYSLDCDDGIEYSACLHEPSPQELLDRKELFFRLWNALNSLPEIQGRRVDAHLILGKSYRQIAREEGVDKSAVRCSVESGIKRMKKYLRENF</sequence>